<dbReference type="GO" id="GO:0005737">
    <property type="term" value="C:cytoplasm"/>
    <property type="evidence" value="ECO:0007669"/>
    <property type="project" value="UniProtKB-SubCell"/>
</dbReference>
<organism evidence="8 9">
    <name type="scientific">Candidatus Yanofskybacteria bacterium CG10_big_fil_rev_8_21_14_0_10_36_16</name>
    <dbReference type="NCBI Taxonomy" id="1975096"/>
    <lineage>
        <taxon>Bacteria</taxon>
        <taxon>Candidatus Yanofskyibacteriota</taxon>
    </lineage>
</organism>
<dbReference type="InterPro" id="IPR023584">
    <property type="entry name" value="Ribosome_recyc_fac_dom"/>
</dbReference>
<reference evidence="8 9" key="1">
    <citation type="submission" date="2017-09" db="EMBL/GenBank/DDBJ databases">
        <title>Depth-based differentiation of microbial function through sediment-hosted aquifers and enrichment of novel symbionts in the deep terrestrial subsurface.</title>
        <authorList>
            <person name="Probst A.J."/>
            <person name="Ladd B."/>
            <person name="Jarett J.K."/>
            <person name="Geller-Mcgrath D.E."/>
            <person name="Sieber C.M."/>
            <person name="Emerson J.B."/>
            <person name="Anantharaman K."/>
            <person name="Thomas B.C."/>
            <person name="Malmstrom R."/>
            <person name="Stieglmeier M."/>
            <person name="Klingl A."/>
            <person name="Woyke T."/>
            <person name="Ryan C.M."/>
            <person name="Banfield J.F."/>
        </authorList>
    </citation>
    <scope>NUCLEOTIDE SEQUENCE [LARGE SCALE GENOMIC DNA]</scope>
    <source>
        <strain evidence="8">CG10_big_fil_rev_8_21_14_0_10_36_16</strain>
    </source>
</reference>
<dbReference type="PANTHER" id="PTHR20982:SF3">
    <property type="entry name" value="MITOCHONDRIAL RIBOSOME RECYCLING FACTOR PSEUDO 1"/>
    <property type="match status" value="1"/>
</dbReference>
<dbReference type="PANTHER" id="PTHR20982">
    <property type="entry name" value="RIBOSOME RECYCLING FACTOR"/>
    <property type="match status" value="1"/>
</dbReference>
<dbReference type="AlphaFoldDB" id="A0A2J0QC39"/>
<evidence type="ECO:0000256" key="4">
    <source>
        <dbReference type="ARBA" id="ARBA00022917"/>
    </source>
</evidence>
<dbReference type="SUPFAM" id="SSF55194">
    <property type="entry name" value="Ribosome recycling factor, RRF"/>
    <property type="match status" value="1"/>
</dbReference>
<dbReference type="Pfam" id="PF01765">
    <property type="entry name" value="RRF"/>
    <property type="match status" value="1"/>
</dbReference>
<keyword evidence="4 5" id="KW-0648">Protein biosynthesis</keyword>
<evidence type="ECO:0000256" key="3">
    <source>
        <dbReference type="ARBA" id="ARBA00022490"/>
    </source>
</evidence>
<dbReference type="CDD" id="cd00520">
    <property type="entry name" value="RRF"/>
    <property type="match status" value="1"/>
</dbReference>
<evidence type="ECO:0000256" key="6">
    <source>
        <dbReference type="SAM" id="Coils"/>
    </source>
</evidence>
<evidence type="ECO:0000256" key="5">
    <source>
        <dbReference type="HAMAP-Rule" id="MF_00040"/>
    </source>
</evidence>
<evidence type="ECO:0000313" key="9">
    <source>
        <dbReference type="Proteomes" id="UP000228496"/>
    </source>
</evidence>
<dbReference type="HAMAP" id="MF_00040">
    <property type="entry name" value="RRF"/>
    <property type="match status" value="1"/>
</dbReference>
<dbReference type="GO" id="GO:0043023">
    <property type="term" value="F:ribosomal large subunit binding"/>
    <property type="evidence" value="ECO:0007669"/>
    <property type="project" value="TreeGrafter"/>
</dbReference>
<feature type="coiled-coil region" evidence="6">
    <location>
        <begin position="114"/>
        <end position="184"/>
    </location>
</feature>
<comment type="subcellular location">
    <subcellularLocation>
        <location evidence="1 5">Cytoplasm</location>
    </subcellularLocation>
</comment>
<dbReference type="FunFam" id="3.30.1360.40:FF:000001">
    <property type="entry name" value="Ribosome-recycling factor"/>
    <property type="match status" value="1"/>
</dbReference>
<evidence type="ECO:0000259" key="7">
    <source>
        <dbReference type="Pfam" id="PF01765"/>
    </source>
</evidence>
<dbReference type="Gene3D" id="1.10.132.20">
    <property type="entry name" value="Ribosome-recycling factor"/>
    <property type="match status" value="1"/>
</dbReference>
<evidence type="ECO:0000313" key="8">
    <source>
        <dbReference type="EMBL" id="PJE51553.1"/>
    </source>
</evidence>
<gene>
    <name evidence="5" type="primary">frr</name>
    <name evidence="8" type="ORF">COV29_00125</name>
</gene>
<dbReference type="FunFam" id="1.10.132.20:FF:000001">
    <property type="entry name" value="Ribosome-recycling factor"/>
    <property type="match status" value="1"/>
</dbReference>
<accession>A0A2J0QC39</accession>
<evidence type="ECO:0000256" key="1">
    <source>
        <dbReference type="ARBA" id="ARBA00004496"/>
    </source>
</evidence>
<keyword evidence="3 5" id="KW-0963">Cytoplasm</keyword>
<name>A0A2J0QC39_9BACT</name>
<dbReference type="InterPro" id="IPR036191">
    <property type="entry name" value="RRF_sf"/>
</dbReference>
<comment type="function">
    <text evidence="5">Responsible for the release of ribosomes from messenger RNA at the termination of protein biosynthesis. May increase the efficiency of translation by recycling ribosomes from one round of translation to another.</text>
</comment>
<dbReference type="InterPro" id="IPR002661">
    <property type="entry name" value="Ribosome_recyc_fac"/>
</dbReference>
<dbReference type="Proteomes" id="UP000228496">
    <property type="component" value="Unassembled WGS sequence"/>
</dbReference>
<evidence type="ECO:0000256" key="2">
    <source>
        <dbReference type="ARBA" id="ARBA00005912"/>
    </source>
</evidence>
<sequence length="185" mass="21512">MLKEVLSKTKQNLESAVDFYHKEVGTVRTGRATPSLVEDIQVDFYGQKMHIKELASITTPEPRTLMIQPWDANAIEAIRGAISKSDLGLNPAVDGQTIRLNIPPLTEERRKEFVKVLKNKTEETRIKIRRIREDAWNEIQKLEKNKEIGEDEKFKSKEDLQELVDSYNKKIEEMEKKKEDELMKT</sequence>
<keyword evidence="6" id="KW-0175">Coiled coil</keyword>
<comment type="similarity">
    <text evidence="2 5">Belongs to the RRF family.</text>
</comment>
<comment type="caution">
    <text evidence="8">The sequence shown here is derived from an EMBL/GenBank/DDBJ whole genome shotgun (WGS) entry which is preliminary data.</text>
</comment>
<dbReference type="NCBIfam" id="TIGR00496">
    <property type="entry name" value="frr"/>
    <property type="match status" value="1"/>
</dbReference>
<dbReference type="GO" id="GO:0006415">
    <property type="term" value="P:translational termination"/>
    <property type="evidence" value="ECO:0007669"/>
    <property type="project" value="UniProtKB-UniRule"/>
</dbReference>
<feature type="domain" description="Ribosome recycling factor" evidence="7">
    <location>
        <begin position="21"/>
        <end position="183"/>
    </location>
</feature>
<dbReference type="Gene3D" id="3.30.1360.40">
    <property type="match status" value="1"/>
</dbReference>
<proteinExistence type="inferred from homology"/>
<dbReference type="EMBL" id="PCXQ01000001">
    <property type="protein sequence ID" value="PJE51553.1"/>
    <property type="molecule type" value="Genomic_DNA"/>
</dbReference>
<protein>
    <recommendedName>
        <fullName evidence="5">Ribosome-recycling factor</fullName>
        <shortName evidence="5">RRF</shortName>
    </recommendedName>
    <alternativeName>
        <fullName evidence="5">Ribosome-releasing factor</fullName>
    </alternativeName>
</protein>